<dbReference type="GeneID" id="87890113"/>
<dbReference type="Proteomes" id="UP001273166">
    <property type="component" value="Unassembled WGS sequence"/>
</dbReference>
<reference evidence="1" key="1">
    <citation type="journal article" date="2023" name="Mol. Phylogenet. Evol.">
        <title>Genome-scale phylogeny and comparative genomics of the fungal order Sordariales.</title>
        <authorList>
            <person name="Hensen N."/>
            <person name="Bonometti L."/>
            <person name="Westerberg I."/>
            <person name="Brannstrom I.O."/>
            <person name="Guillou S."/>
            <person name="Cros-Aarteil S."/>
            <person name="Calhoun S."/>
            <person name="Haridas S."/>
            <person name="Kuo A."/>
            <person name="Mondo S."/>
            <person name="Pangilinan J."/>
            <person name="Riley R."/>
            <person name="LaButti K."/>
            <person name="Andreopoulos B."/>
            <person name="Lipzen A."/>
            <person name="Chen C."/>
            <person name="Yan M."/>
            <person name="Daum C."/>
            <person name="Ng V."/>
            <person name="Clum A."/>
            <person name="Steindorff A."/>
            <person name="Ohm R.A."/>
            <person name="Martin F."/>
            <person name="Silar P."/>
            <person name="Natvig D.O."/>
            <person name="Lalanne C."/>
            <person name="Gautier V."/>
            <person name="Ament-Velasquez S.L."/>
            <person name="Kruys A."/>
            <person name="Hutchinson M.I."/>
            <person name="Powell A.J."/>
            <person name="Barry K."/>
            <person name="Miller A.N."/>
            <person name="Grigoriev I.V."/>
            <person name="Debuchy R."/>
            <person name="Gladieux P."/>
            <person name="Hiltunen Thoren M."/>
            <person name="Johannesson H."/>
        </authorList>
    </citation>
    <scope>NUCLEOTIDE SEQUENCE</scope>
    <source>
        <strain evidence="1">CBS 333.67</strain>
    </source>
</reference>
<protein>
    <submittedName>
        <fullName evidence="1">Uncharacterized protein</fullName>
    </submittedName>
</protein>
<proteinExistence type="predicted"/>
<reference evidence="1" key="2">
    <citation type="submission" date="2023-06" db="EMBL/GenBank/DDBJ databases">
        <authorList>
            <consortium name="Lawrence Berkeley National Laboratory"/>
            <person name="Mondo S.J."/>
            <person name="Hensen N."/>
            <person name="Bonometti L."/>
            <person name="Westerberg I."/>
            <person name="Brannstrom I.O."/>
            <person name="Guillou S."/>
            <person name="Cros-Aarteil S."/>
            <person name="Calhoun S."/>
            <person name="Haridas S."/>
            <person name="Kuo A."/>
            <person name="Pangilinan J."/>
            <person name="Riley R."/>
            <person name="Labutti K."/>
            <person name="Andreopoulos B."/>
            <person name="Lipzen A."/>
            <person name="Chen C."/>
            <person name="Yanf M."/>
            <person name="Daum C."/>
            <person name="Ng V."/>
            <person name="Clum A."/>
            <person name="Steindorff A."/>
            <person name="Ohm R."/>
            <person name="Martin F."/>
            <person name="Silar P."/>
            <person name="Natvig D."/>
            <person name="Lalanne C."/>
            <person name="Gautier V."/>
            <person name="Ament-Velasquez S.L."/>
            <person name="Kruys A."/>
            <person name="Hutchinson M.I."/>
            <person name="Powell A.J."/>
            <person name="Barry K."/>
            <person name="Miller A.N."/>
            <person name="Grigoriev I.V."/>
            <person name="Debuchy R."/>
            <person name="Gladieux P."/>
            <person name="Thoren M.H."/>
            <person name="Johannesson H."/>
        </authorList>
    </citation>
    <scope>NUCLEOTIDE SEQUENCE</scope>
    <source>
        <strain evidence="1">CBS 333.67</strain>
    </source>
</reference>
<gene>
    <name evidence="1" type="ORF">B0T15DRAFT_75580</name>
</gene>
<accession>A0AAJ0H466</accession>
<dbReference type="AlphaFoldDB" id="A0AAJ0H466"/>
<organism evidence="1 2">
    <name type="scientific">Chaetomium strumarium</name>
    <dbReference type="NCBI Taxonomy" id="1170767"/>
    <lineage>
        <taxon>Eukaryota</taxon>
        <taxon>Fungi</taxon>
        <taxon>Dikarya</taxon>
        <taxon>Ascomycota</taxon>
        <taxon>Pezizomycotina</taxon>
        <taxon>Sordariomycetes</taxon>
        <taxon>Sordariomycetidae</taxon>
        <taxon>Sordariales</taxon>
        <taxon>Chaetomiaceae</taxon>
        <taxon>Chaetomium</taxon>
    </lineage>
</organism>
<evidence type="ECO:0000313" key="1">
    <source>
        <dbReference type="EMBL" id="KAK3311436.1"/>
    </source>
</evidence>
<name>A0AAJ0H466_9PEZI</name>
<evidence type="ECO:0000313" key="2">
    <source>
        <dbReference type="Proteomes" id="UP001273166"/>
    </source>
</evidence>
<comment type="caution">
    <text evidence="1">The sequence shown here is derived from an EMBL/GenBank/DDBJ whole genome shotgun (WGS) entry which is preliminary data.</text>
</comment>
<sequence length="229" mass="24730">MALALPQSASSALSASSASPASSAPSLILQSLWVPESENKALCLQTSVLGWKEADFPLPAWAVGLRCKDTNPGTITFVATMAAPSLPSHPPPPQRSAPPSFWLLVPCPPSPSSTDHPIHTLNSNRDHRSLLQFSVRNTIFHLPRDLSVFHSFIVPVILLSCHTSSLCHLGVRLESRSQKSPTVGPLLRLTPRVPLLTDLTTNNSTTARQKTYLTRPAAGLPSSTRFHRT</sequence>
<dbReference type="EMBL" id="JAUDZG010000001">
    <property type="protein sequence ID" value="KAK3311436.1"/>
    <property type="molecule type" value="Genomic_DNA"/>
</dbReference>
<keyword evidence="2" id="KW-1185">Reference proteome</keyword>
<dbReference type="RefSeq" id="XP_062727216.1">
    <property type="nucleotide sequence ID" value="XM_062871284.1"/>
</dbReference>